<accession>Q0RMZ6</accession>
<keyword evidence="2" id="KW-1185">Reference proteome</keyword>
<organism evidence="1 2">
    <name type="scientific">Frankia alni (strain DSM 45986 / CECT 9034 / ACN14a)</name>
    <dbReference type="NCBI Taxonomy" id="326424"/>
    <lineage>
        <taxon>Bacteria</taxon>
        <taxon>Bacillati</taxon>
        <taxon>Actinomycetota</taxon>
        <taxon>Actinomycetes</taxon>
        <taxon>Frankiales</taxon>
        <taxon>Frankiaceae</taxon>
        <taxon>Frankia</taxon>
    </lineage>
</organism>
<dbReference type="HOGENOM" id="CLU_2787824_0_0_11"/>
<evidence type="ECO:0000313" key="2">
    <source>
        <dbReference type="Proteomes" id="UP000000657"/>
    </source>
</evidence>
<dbReference type="RefSeq" id="WP_011603608.1">
    <property type="nucleotide sequence ID" value="NC_008278.1"/>
</dbReference>
<proteinExistence type="predicted"/>
<dbReference type="EMBL" id="CT573213">
    <property type="protein sequence ID" value="CAJ61100.1"/>
    <property type="molecule type" value="Genomic_DNA"/>
</dbReference>
<dbReference type="Proteomes" id="UP000000657">
    <property type="component" value="Chromosome"/>
</dbReference>
<sequence>MLLILLIAAGEVPLMALVFGDSWGDAIADGIIVLFSAPFGWLGGCLHRKATEGTAAAKARRLRASAGSGEASSGDR</sequence>
<protein>
    <submittedName>
        <fullName evidence="1">Uncharacterized protein</fullName>
    </submittedName>
</protein>
<evidence type="ECO:0000313" key="1">
    <source>
        <dbReference type="EMBL" id="CAJ61100.1"/>
    </source>
</evidence>
<gene>
    <name evidence="1" type="ordered locus">FRAAL2451</name>
</gene>
<name>Q0RMZ6_FRAAA</name>
<dbReference type="KEGG" id="fal:FRAAL2451"/>
<reference evidence="1 2" key="1">
    <citation type="journal article" date="2007" name="Genome Res.">
        <title>Genome characteristics of facultatively symbiotic Frankia sp. strains reflect host range and host plant biogeography.</title>
        <authorList>
            <person name="Normand P."/>
            <person name="Lapierre P."/>
            <person name="Tisa L.S."/>
            <person name="Gogarten J.P."/>
            <person name="Alloisio N."/>
            <person name="Bagnarol E."/>
            <person name="Bassi C.A."/>
            <person name="Berry A.M."/>
            <person name="Bickhart D.M."/>
            <person name="Choisne N."/>
            <person name="Couloux A."/>
            <person name="Cournoyer B."/>
            <person name="Cruveiller S."/>
            <person name="Daubin V."/>
            <person name="Demange N."/>
            <person name="Francino M.P."/>
            <person name="Goltsman E."/>
            <person name="Huang Y."/>
            <person name="Kopp O.R."/>
            <person name="Labarre L."/>
            <person name="Lapidus A."/>
            <person name="Lavire C."/>
            <person name="Marechal J."/>
            <person name="Martinez M."/>
            <person name="Mastronunzio J.E."/>
            <person name="Mullin B.C."/>
            <person name="Niemann J."/>
            <person name="Pujic P."/>
            <person name="Rawnsley T."/>
            <person name="Rouy Z."/>
            <person name="Schenowitz C."/>
            <person name="Sellstedt A."/>
            <person name="Tavares F."/>
            <person name="Tomkins J.P."/>
            <person name="Vallenet D."/>
            <person name="Valverde C."/>
            <person name="Wall L.G."/>
            <person name="Wang Y."/>
            <person name="Medigue C."/>
            <person name="Benson D.R."/>
        </authorList>
    </citation>
    <scope>NUCLEOTIDE SEQUENCE [LARGE SCALE GENOMIC DNA]</scope>
    <source>
        <strain evidence="2">DSM 45986 / CECT 9034 / ACN14a</strain>
    </source>
</reference>
<dbReference type="AlphaFoldDB" id="Q0RMZ6"/>